<dbReference type="PANTHER" id="PTHR10696">
    <property type="entry name" value="GAMMA-BUTYROBETAINE HYDROXYLASE-RELATED"/>
    <property type="match status" value="1"/>
</dbReference>
<keyword evidence="4" id="KW-1185">Reference proteome</keyword>
<reference evidence="3 4" key="1">
    <citation type="submission" date="2020-01" db="EMBL/GenBank/DDBJ databases">
        <title>Identification and distribution of gene clusters putatively required for synthesis of sphingolipid metabolism inhibitors in phylogenetically diverse species of the filamentous fungus Fusarium.</title>
        <authorList>
            <person name="Kim H.-S."/>
            <person name="Busman M."/>
            <person name="Brown D.W."/>
            <person name="Divon H."/>
            <person name="Uhlig S."/>
            <person name="Proctor R.H."/>
        </authorList>
    </citation>
    <scope>NUCLEOTIDE SEQUENCE [LARGE SCALE GENOMIC DNA]</scope>
    <source>
        <strain evidence="3 4">NRRL 20459</strain>
    </source>
</reference>
<evidence type="ECO:0000256" key="1">
    <source>
        <dbReference type="ARBA" id="ARBA00023002"/>
    </source>
</evidence>
<evidence type="ECO:0000313" key="4">
    <source>
        <dbReference type="Proteomes" id="UP000554235"/>
    </source>
</evidence>
<name>A0A8H4P663_9HYPO</name>
<dbReference type="EMBL" id="JAADYS010001892">
    <property type="protein sequence ID" value="KAF4460665.1"/>
    <property type="molecule type" value="Genomic_DNA"/>
</dbReference>
<dbReference type="Proteomes" id="UP000554235">
    <property type="component" value="Unassembled WGS sequence"/>
</dbReference>
<evidence type="ECO:0000313" key="3">
    <source>
        <dbReference type="EMBL" id="KAF4460665.1"/>
    </source>
</evidence>
<evidence type="ECO:0000259" key="2">
    <source>
        <dbReference type="Pfam" id="PF02668"/>
    </source>
</evidence>
<dbReference type="GO" id="GO:0051213">
    <property type="term" value="F:dioxygenase activity"/>
    <property type="evidence" value="ECO:0007669"/>
    <property type="project" value="UniProtKB-KW"/>
</dbReference>
<comment type="caution">
    <text evidence="3">The sequence shown here is derived from an EMBL/GenBank/DDBJ whole genome shotgun (WGS) entry which is preliminary data.</text>
</comment>
<proteinExistence type="predicted"/>
<protein>
    <submittedName>
        <fullName evidence="3">Taurine catabolism dioxygenase</fullName>
    </submittedName>
</protein>
<accession>A0A8H4P663</accession>
<gene>
    <name evidence="3" type="ORF">FALBO_12546</name>
</gene>
<dbReference type="InterPro" id="IPR050411">
    <property type="entry name" value="AlphaKG_dependent_hydroxylases"/>
</dbReference>
<dbReference type="InterPro" id="IPR042098">
    <property type="entry name" value="TauD-like_sf"/>
</dbReference>
<organism evidence="3 4">
    <name type="scientific">Fusarium albosuccineum</name>
    <dbReference type="NCBI Taxonomy" id="1237068"/>
    <lineage>
        <taxon>Eukaryota</taxon>
        <taxon>Fungi</taxon>
        <taxon>Dikarya</taxon>
        <taxon>Ascomycota</taxon>
        <taxon>Pezizomycotina</taxon>
        <taxon>Sordariomycetes</taxon>
        <taxon>Hypocreomycetidae</taxon>
        <taxon>Hypocreales</taxon>
        <taxon>Nectriaceae</taxon>
        <taxon>Fusarium</taxon>
        <taxon>Fusarium decemcellulare species complex</taxon>
    </lineage>
</organism>
<dbReference type="PANTHER" id="PTHR10696:SF21">
    <property type="entry name" value="TAUD_TFDA-LIKE DOMAIN-CONTAINING PROTEIN"/>
    <property type="match status" value="1"/>
</dbReference>
<dbReference type="Gene3D" id="3.60.130.10">
    <property type="entry name" value="Clavaminate synthase-like"/>
    <property type="match status" value="1"/>
</dbReference>
<dbReference type="SUPFAM" id="SSF51197">
    <property type="entry name" value="Clavaminate synthase-like"/>
    <property type="match status" value="1"/>
</dbReference>
<dbReference type="Pfam" id="PF02668">
    <property type="entry name" value="TauD"/>
    <property type="match status" value="1"/>
</dbReference>
<keyword evidence="3" id="KW-0223">Dioxygenase</keyword>
<dbReference type="OrthoDB" id="5280080at2759"/>
<dbReference type="InterPro" id="IPR003819">
    <property type="entry name" value="TauD/TfdA-like"/>
</dbReference>
<dbReference type="AlphaFoldDB" id="A0A8H4P663"/>
<sequence>MAASAFHIVPYKPSVGLPPPYSPSTAFPIALSLESINDAKGGRVAQAVSEVKKLARSGRLGELLTTHGAIYFQDLGLCDADQFSDFAHAFGWTPHEDIGNPVRRTVLAKNVATANEGPNTQPVYPHNEFGLSPHYPSYVLFYCVSAPETGGETPINNSVILYQKLKEKHPEFIEEVEKKGVKYQLFYHNGPKDQLSSSRTTIRQSYGIHVLDSDDTETARKKIEDEIRRLPTATWVWENQSSENLLGDLRVWQVLPAVRNHPKTGHTAFFNNAVSRFLNALDAGTLEPPHINKNGEYQPPAFYGDGSLIPRETTLFNMGENLGLANVCIFSPKKTSAVNALLGARIFTRLVASASTKAAHLAAAIKGIDESFCLSHGNVVLIFDGGEGDKQGDELEDVHHEHFRIICLALQKYDIGLDVAGCIHDATDVLGAGFQLDKLNDGAALVIDLVEVEEDSDDKEDSAP</sequence>
<feature type="domain" description="TauD/TfdA-like" evidence="2">
    <location>
        <begin position="58"/>
        <end position="274"/>
    </location>
</feature>
<keyword evidence="1" id="KW-0560">Oxidoreductase</keyword>